<keyword evidence="4" id="KW-0926">Vacuole</keyword>
<protein>
    <recommendedName>
        <fullName evidence="4">Vacuolar protein sorting-associated protein 41</fullName>
    </recommendedName>
</protein>
<dbReference type="GO" id="GO:0006623">
    <property type="term" value="P:protein targeting to vacuole"/>
    <property type="evidence" value="ECO:0007669"/>
    <property type="project" value="InterPro"/>
</dbReference>
<feature type="repeat" description="CHCR" evidence="5">
    <location>
        <begin position="764"/>
        <end position="912"/>
    </location>
</feature>
<gene>
    <name evidence="8" type="ORF">VIN7_6194</name>
</gene>
<keyword evidence="3 4" id="KW-0653">Protein transport</keyword>
<feature type="compositionally biased region" description="Polar residues" evidence="6">
    <location>
        <begin position="59"/>
        <end position="70"/>
    </location>
</feature>
<dbReference type="GO" id="GO:0034058">
    <property type="term" value="P:endosomal vesicle fusion"/>
    <property type="evidence" value="ECO:0007669"/>
    <property type="project" value="UniProtKB-UniRule"/>
</dbReference>
<dbReference type="AlphaFoldDB" id="H0GSP0"/>
<dbReference type="PIRSF" id="PIRSF028921">
    <property type="entry name" value="VPS41"/>
    <property type="match status" value="1"/>
</dbReference>
<evidence type="ECO:0000256" key="4">
    <source>
        <dbReference type="PIRNR" id="PIRNR028921"/>
    </source>
</evidence>
<comment type="caution">
    <text evidence="8">The sequence shown here is derived from an EMBL/GenBank/DDBJ whole genome shotgun (WGS) entry which is preliminary data.</text>
</comment>
<dbReference type="PANTHER" id="PTHR12616">
    <property type="entry name" value="VACUOLAR PROTEIN SORTING VPS41"/>
    <property type="match status" value="1"/>
</dbReference>
<organism evidence="8 9">
    <name type="scientific">Saccharomyces cerevisiae x Saccharomyces kudriavzevii (strain VIN7)</name>
    <name type="common">Yeast</name>
    <dbReference type="NCBI Taxonomy" id="1095631"/>
    <lineage>
        <taxon>Eukaryota</taxon>
        <taxon>Fungi</taxon>
        <taxon>Dikarya</taxon>
        <taxon>Ascomycota</taxon>
        <taxon>Saccharomycotina</taxon>
        <taxon>Saccharomycetes</taxon>
        <taxon>Saccharomycetales</taxon>
        <taxon>Saccharomycetaceae</taxon>
        <taxon>Saccharomyces</taxon>
    </lineage>
</organism>
<dbReference type="SUPFAM" id="SSF50978">
    <property type="entry name" value="WD40 repeat-like"/>
    <property type="match status" value="1"/>
</dbReference>
<dbReference type="HOGENOM" id="CLU_001285_2_1_1"/>
<feature type="region of interest" description="Disordered" evidence="6">
    <location>
        <begin position="1"/>
        <end position="112"/>
    </location>
</feature>
<evidence type="ECO:0000256" key="5">
    <source>
        <dbReference type="PROSITE-ProRule" id="PRU01006"/>
    </source>
</evidence>
<dbReference type="EMBL" id="AGVY01000162">
    <property type="protein sequence ID" value="EHN03182.1"/>
    <property type="molecule type" value="Genomic_DNA"/>
</dbReference>
<comment type="function">
    <text evidence="4">Required for vacuolar assembly and vacuolar traffic.</text>
</comment>
<evidence type="ECO:0000313" key="8">
    <source>
        <dbReference type="EMBL" id="EHN03182.1"/>
    </source>
</evidence>
<dbReference type="Pfam" id="PF23556">
    <property type="entry name" value="TPR_Vps41"/>
    <property type="match status" value="1"/>
</dbReference>
<dbReference type="SMART" id="SM00320">
    <property type="entry name" value="WD40"/>
    <property type="match status" value="2"/>
</dbReference>
<dbReference type="InterPro" id="IPR045111">
    <property type="entry name" value="Vps41/Vps8"/>
</dbReference>
<evidence type="ECO:0000256" key="3">
    <source>
        <dbReference type="ARBA" id="ARBA00022927"/>
    </source>
</evidence>
<dbReference type="InterPro" id="IPR000547">
    <property type="entry name" value="Clathrin_H-chain/VPS_repeat"/>
</dbReference>
<accession>H0GSP0</accession>
<feature type="domain" description="Vps41 beta-propeller" evidence="7">
    <location>
        <begin position="113"/>
        <end position="511"/>
    </location>
</feature>
<feature type="compositionally biased region" description="Acidic residues" evidence="6">
    <location>
        <begin position="76"/>
        <end position="110"/>
    </location>
</feature>
<evidence type="ECO:0000256" key="1">
    <source>
        <dbReference type="ARBA" id="ARBA00009582"/>
    </source>
</evidence>
<dbReference type="GO" id="GO:0000329">
    <property type="term" value="C:fungal-type vacuole membrane"/>
    <property type="evidence" value="ECO:0007669"/>
    <property type="project" value="UniProtKB-UniRule"/>
</dbReference>
<keyword evidence="2 4" id="KW-0813">Transport</keyword>
<dbReference type="GO" id="GO:0016236">
    <property type="term" value="P:macroautophagy"/>
    <property type="evidence" value="ECO:0007669"/>
    <property type="project" value="TreeGrafter"/>
</dbReference>
<keyword evidence="9" id="KW-1185">Reference proteome</keyword>
<dbReference type="InterPro" id="IPR036322">
    <property type="entry name" value="WD40_repeat_dom_sf"/>
</dbReference>
<dbReference type="SMART" id="SM00299">
    <property type="entry name" value="CLH"/>
    <property type="match status" value="1"/>
</dbReference>
<dbReference type="InterPro" id="IPR057780">
    <property type="entry name" value="Beta-prop_Vps41"/>
</dbReference>
<dbReference type="PROSITE" id="PS50236">
    <property type="entry name" value="CHCR"/>
    <property type="match status" value="1"/>
</dbReference>
<dbReference type="Pfam" id="PF23411">
    <property type="entry name" value="Beta-prop_Vps41"/>
    <property type="match status" value="1"/>
</dbReference>
<comment type="similarity">
    <text evidence="1 4">Belongs to the VPS41 family.</text>
</comment>
<dbReference type="GO" id="GO:0009267">
    <property type="term" value="P:cellular response to starvation"/>
    <property type="evidence" value="ECO:0007669"/>
    <property type="project" value="TreeGrafter"/>
</dbReference>
<comment type="subcellular location">
    <subcellularLocation>
        <location evidence="4">Vacuole</location>
    </subcellularLocation>
</comment>
<dbReference type="GO" id="GO:0030897">
    <property type="term" value="C:HOPS complex"/>
    <property type="evidence" value="ECO:0007669"/>
    <property type="project" value="UniProtKB-UniRule"/>
</dbReference>
<evidence type="ECO:0000256" key="2">
    <source>
        <dbReference type="ARBA" id="ARBA00022448"/>
    </source>
</evidence>
<dbReference type="InterPro" id="IPR016902">
    <property type="entry name" value="Vps41"/>
</dbReference>
<dbReference type="PhylomeDB" id="H0GSP0"/>
<feature type="compositionally biased region" description="Polar residues" evidence="6">
    <location>
        <begin position="1"/>
        <end position="17"/>
    </location>
</feature>
<evidence type="ECO:0000256" key="6">
    <source>
        <dbReference type="SAM" id="MobiDB-lite"/>
    </source>
</evidence>
<dbReference type="Gene3D" id="2.130.10.10">
    <property type="entry name" value="YVTN repeat-like/Quinoprotein amine dehydrogenase"/>
    <property type="match status" value="1"/>
</dbReference>
<dbReference type="Gene3D" id="1.25.40.10">
    <property type="entry name" value="Tetratricopeptide repeat domain"/>
    <property type="match status" value="1"/>
</dbReference>
<dbReference type="InterPro" id="IPR001680">
    <property type="entry name" value="WD40_rpt"/>
</dbReference>
<reference evidence="8 9" key="1">
    <citation type="journal article" date="2012" name="FEMS Yeast Res.">
        <title>The genome sequence of the wine yeast VIN7 reveals an allotriploid hybrid genome with Saccharomyces cerevisiae and Saccharomyces kudriavzevii origins.</title>
        <authorList>
            <person name="Borneman A.R."/>
            <person name="Desany B.A."/>
            <person name="Riches D."/>
            <person name="Affourtit J.P."/>
            <person name="Forgan A.H."/>
            <person name="Pretorius I.S."/>
            <person name="Egholm M."/>
            <person name="Chambers P.J."/>
        </authorList>
    </citation>
    <scope>NUCLEOTIDE SEQUENCE [LARGE SCALE GENOMIC DNA]</scope>
    <source>
        <strain evidence="8 9">VIN7</strain>
    </source>
</reference>
<dbReference type="PANTHER" id="PTHR12616:SF1">
    <property type="entry name" value="VACUOLAR PROTEIN SORTING-ASSOCIATED PROTEIN 41 HOMOLOG"/>
    <property type="match status" value="1"/>
</dbReference>
<dbReference type="FunFam" id="2.130.10.10:FF:000933">
    <property type="entry name" value="Vacuolar protein sorting-associated protein 41"/>
    <property type="match status" value="1"/>
</dbReference>
<dbReference type="GO" id="GO:0005770">
    <property type="term" value="C:late endosome"/>
    <property type="evidence" value="ECO:0007669"/>
    <property type="project" value="UniProtKB-UniRule"/>
</dbReference>
<dbReference type="InterPro" id="IPR011990">
    <property type="entry name" value="TPR-like_helical_dom_sf"/>
</dbReference>
<dbReference type="OrthoDB" id="244107at2759"/>
<evidence type="ECO:0000259" key="7">
    <source>
        <dbReference type="Pfam" id="PF23411"/>
    </source>
</evidence>
<dbReference type="InterPro" id="IPR015943">
    <property type="entry name" value="WD40/YVTN_repeat-like_dom_sf"/>
</dbReference>
<sequence length="999" mass="114676">MTIDNLQEASNLNQERGSSVIGESDSISERDHDDNMAETVEVTPPKEDNGYILKEAGETMSQQDKSTATVIATKAEEEEDDDDDDDDDEVDSEEDNGEEDENDDEDDDEPPLLKYTRINQLPKNFFQRDSISSCLFGDAFFAFGTHSGILHLTTCTFEPIKTIKCHRSSILCINTDGKHFATGSIDGTVIIGSIDDPQNITQYDFKRPINSVALHSNYQASKMFVSGGMAGDVVLSQRNWLGNRIDIVLNKKKKEKIRKDDQFSDARGPIMGIYIMGDLILWMDDDGITFCDIPTRSQLLNIPFPSTIFNVQNVRSDLFRPHVHFLESDRIIIGWGSNIWLFKVSFTKDSNSYKFSDSNSQNNNMGHFNPTTNIGSLLSSAASSFRGSPDKKVELECNFTVSMLIAGLASFKDNQLLCLGFDLDVEDDVGVDKNNKGLDLANQQKNLLFKGNAPELKIVDLFNGDEIYNDEVIMKNYEKLSLNDYHLGKHIDEATPEYYLISSNDAIRVQELSLKDHFDWFIERKQFYKAWKIGKYVIGSEERFGIGLTFLNNLVAKKDWSTLINHLNIIFEETLNSFDSNSYDATNKVLQEWADTIEVLIKSGKIIEIAPLIPKKPALRKSVYDDVLHHFLANDMINKFHEYINKWDLKLFSVDNFEEELETKIETANEPVATHSDGEFHITYRTELVHLYLKENKYTKAIPHLLKAKDLRALTIIKVQNLLPQYLDQIVNIILLPYRGKISNISKLSIFEIQTIFNKPIDLLFENRHTIPIDRIYRIFEHDCPRSFNKILFCYLMKFLDNDDSFMLNPYENQLIELYSEYDQQSLLPFLQKHNNYNVETAIEVCSSKPGLYNELIYLWGKIGETKKALSLIIDELQNPQLAIDFVKNWGDSDLWEFMINYSLDKPNFTKAILTCPDDTSEIYLKVIKRMSNDLKIDNLHEIIRHIVQENSLSLEVRDNILVIINDETKKFANEFLKIRSQGKLFQVDESDSETIGDF</sequence>
<evidence type="ECO:0000313" key="9">
    <source>
        <dbReference type="Proteomes" id="UP000009009"/>
    </source>
</evidence>
<proteinExistence type="inferred from homology"/>
<name>H0GSP0_SACCK</name>
<dbReference type="Proteomes" id="UP000009009">
    <property type="component" value="Unassembled WGS sequence"/>
</dbReference>